<evidence type="ECO:0000256" key="4">
    <source>
        <dbReference type="ARBA" id="ARBA00022840"/>
    </source>
</evidence>
<dbReference type="PANTHER" id="PTHR44329">
    <property type="entry name" value="SERINE/THREONINE-PROTEIN KINASE TNNI3K-RELATED"/>
    <property type="match status" value="1"/>
</dbReference>
<comment type="caution">
    <text evidence="6">The sequence shown here is derived from an EMBL/GenBank/DDBJ whole genome shotgun (WGS) entry which is preliminary data.</text>
</comment>
<dbReference type="InterPro" id="IPR000719">
    <property type="entry name" value="Prot_kinase_dom"/>
</dbReference>
<dbReference type="InterPro" id="IPR051681">
    <property type="entry name" value="Ser/Thr_Kinases-Pseudokinases"/>
</dbReference>
<evidence type="ECO:0000256" key="1">
    <source>
        <dbReference type="ARBA" id="ARBA00022679"/>
    </source>
</evidence>
<reference evidence="6 7" key="1">
    <citation type="submission" date="2017-11" db="EMBL/GenBank/DDBJ databases">
        <title>The genome of Rhizophagus clarus HR1 reveals common genetic basis of auxotrophy among arbuscular mycorrhizal fungi.</title>
        <authorList>
            <person name="Kobayashi Y."/>
        </authorList>
    </citation>
    <scope>NUCLEOTIDE SEQUENCE [LARGE SCALE GENOMIC DNA]</scope>
    <source>
        <strain evidence="6 7">HR1</strain>
    </source>
</reference>
<evidence type="ECO:0000256" key="2">
    <source>
        <dbReference type="ARBA" id="ARBA00022741"/>
    </source>
</evidence>
<feature type="domain" description="Protein kinase" evidence="5">
    <location>
        <begin position="777"/>
        <end position="1050"/>
    </location>
</feature>
<dbReference type="Pfam" id="PF07714">
    <property type="entry name" value="PK_Tyr_Ser-Thr"/>
    <property type="match status" value="1"/>
</dbReference>
<protein>
    <recommendedName>
        <fullName evidence="5">Protein kinase domain-containing protein</fullName>
    </recommendedName>
</protein>
<evidence type="ECO:0000313" key="6">
    <source>
        <dbReference type="EMBL" id="GBC00621.1"/>
    </source>
</evidence>
<dbReference type="GO" id="GO:0005524">
    <property type="term" value="F:ATP binding"/>
    <property type="evidence" value="ECO:0007669"/>
    <property type="project" value="UniProtKB-KW"/>
</dbReference>
<evidence type="ECO:0000259" key="5">
    <source>
        <dbReference type="PROSITE" id="PS50011"/>
    </source>
</evidence>
<proteinExistence type="predicted"/>
<dbReference type="InterPro" id="IPR011009">
    <property type="entry name" value="Kinase-like_dom_sf"/>
</dbReference>
<gene>
    <name evidence="6" type="ORF">RclHR1_03910008</name>
</gene>
<dbReference type="Gene3D" id="1.10.510.10">
    <property type="entry name" value="Transferase(Phosphotransferase) domain 1"/>
    <property type="match status" value="1"/>
</dbReference>
<dbReference type="PRINTS" id="PR00109">
    <property type="entry name" value="TYRKINASE"/>
</dbReference>
<keyword evidence="4" id="KW-0067">ATP-binding</keyword>
<keyword evidence="2" id="KW-0547">Nucleotide-binding</keyword>
<evidence type="ECO:0000256" key="3">
    <source>
        <dbReference type="ARBA" id="ARBA00022777"/>
    </source>
</evidence>
<dbReference type="EMBL" id="BEXD01003235">
    <property type="protein sequence ID" value="GBC00621.1"/>
    <property type="molecule type" value="Genomic_DNA"/>
</dbReference>
<keyword evidence="7" id="KW-1185">Reference proteome</keyword>
<dbReference type="InterPro" id="IPR001245">
    <property type="entry name" value="Ser-Thr/Tyr_kinase_cat_dom"/>
</dbReference>
<sequence>MSAFQITAYKIINKMELANINDENSFDPTPKLKSSPIPINFVSFDENDYKCVNCEENYIFANYCYQKYCRKCLLNYLTKITDNNTYLDVYIFTRNLDCSEHEISREKEPQNIQECCRNCLEILCFKQISKPFIYNVCNIGSYGNMIKSEVYCKQCGKFLYQGADFLEMTQFRLCSDCYLISTGYIDPILTKRSIPIIYLPWWDNIYSCIVCIKSLIFTSDCQKYCENCLIFYIGCRYCLTTNIIFGLTTHSQCKKCKRISSIIFDITSILSGNNDLDDFVINLRPEIYNNLRIDEFSDKIMNDEYFLPSKISSTIQSICQNYKNTQSKDQSEKLIEWIPFSQFTNVVEIARGEFGITYFHATLVQKSAILKKFKNSQDFGKYVLNELKSNQYCYEIKNRLIRFHGVTKDPKLGDYILVTRLDSHNWFMSQKESSISYVENYKHTETSKCIQDHEMDLIKLTFFDPTPKLKSSLIPIKFISFNEHDHTCIYCEEEYIETLLYKQKYCKKCLSSYLAEITDINLYLDLYIFTQNLGCSKKEISRIKEPQNILECSRNFSDILYFRQILADDNFYLNNSGINECNLYDDMIENEKFCKLCGKSLYQERISNFILCSDCYLISSEYIKLTEKSIPIIYLPWWHNVSYCTVCRIKLLVTSDCQKYCENCLTFYIGCRYCLTTNIIYGLTTQSQCRKCERISSIIAVNILSGNSNLDDFLVNLSGRYDNLRMDEISDKTNNNDKYYLPSEINSTIESICQNCQNYKSTQSEKIMMEWIPYSQFMDVEEIARGGFGIIYRATWTQKNAILKKFKDSQDTSKYFLNELKSNQNCYEIKHHIIRTHGVTKDPKSGDFMLVMQYASGGDLHNWLQKKFAEITWNKDKLIILWQISEGLETIHKSNYIHRDFHSGNILYDLLHNSSKFKERHQWLIGDLGLSQPANNTSNNEIYGVIPYIAPEIFKGFPFSKESDVYSMGMIMWELTTGCKPFADVEHDINLIFKILDGERPKITEDTPKCYMDLMKSCWDPDPIKRPSAKMIRNTFGSWAFRNKNKDIFIKAELKRIELLKLERLGPKFNKNLHSKAIYTSRLLSPFISICSSIDSSLFGSNKHVYISKELGLDIKIESEPLIVPTALRKRKIEELNIENDDK</sequence>
<evidence type="ECO:0000313" key="7">
    <source>
        <dbReference type="Proteomes" id="UP000247702"/>
    </source>
</evidence>
<dbReference type="Proteomes" id="UP000247702">
    <property type="component" value="Unassembled WGS sequence"/>
</dbReference>
<accession>A0A2Z6RFB4</accession>
<dbReference type="GO" id="GO:0004674">
    <property type="term" value="F:protein serine/threonine kinase activity"/>
    <property type="evidence" value="ECO:0007669"/>
    <property type="project" value="TreeGrafter"/>
</dbReference>
<keyword evidence="3" id="KW-0418">Kinase</keyword>
<dbReference type="SUPFAM" id="SSF56112">
    <property type="entry name" value="Protein kinase-like (PK-like)"/>
    <property type="match status" value="1"/>
</dbReference>
<dbReference type="PROSITE" id="PS50011">
    <property type="entry name" value="PROTEIN_KINASE_DOM"/>
    <property type="match status" value="1"/>
</dbReference>
<dbReference type="PANTHER" id="PTHR44329:SF288">
    <property type="entry name" value="MITOGEN-ACTIVATED PROTEIN KINASE KINASE KINASE 20"/>
    <property type="match status" value="1"/>
</dbReference>
<dbReference type="AlphaFoldDB" id="A0A2Z6RFB4"/>
<name>A0A2Z6RFB4_9GLOM</name>
<organism evidence="6 7">
    <name type="scientific">Rhizophagus clarus</name>
    <dbReference type="NCBI Taxonomy" id="94130"/>
    <lineage>
        <taxon>Eukaryota</taxon>
        <taxon>Fungi</taxon>
        <taxon>Fungi incertae sedis</taxon>
        <taxon>Mucoromycota</taxon>
        <taxon>Glomeromycotina</taxon>
        <taxon>Glomeromycetes</taxon>
        <taxon>Glomerales</taxon>
        <taxon>Glomeraceae</taxon>
        <taxon>Rhizophagus</taxon>
    </lineage>
</organism>
<keyword evidence="1" id="KW-0808">Transferase</keyword>